<dbReference type="Gene3D" id="3.40.640.10">
    <property type="entry name" value="Type I PLP-dependent aspartate aminotransferase-like (Major domain)"/>
    <property type="match status" value="1"/>
</dbReference>
<dbReference type="Gene3D" id="3.90.1150.10">
    <property type="entry name" value="Aspartate Aminotransferase, domain 1"/>
    <property type="match status" value="1"/>
</dbReference>
<dbReference type="RefSeq" id="WP_167474202.1">
    <property type="nucleotide sequence ID" value="NZ_CP046172.1"/>
</dbReference>
<sequence>MTEFPLEPDAEAIREMGMRAIDFVAEQVEKWPRTPVWRPGATNPLLAPPPELPGELDKLLSMVGDAADRGLNTASAGYLAYFPAGGLISAAIGEMVAMSLNRFTGFAALAPELVAIEHSVIAWLCRLFGLPEGAGGLITTGGSLATLAAVVAARERGGGPDSVLYVGEYAHHCIAKAARLCGLPDDRIRIVPSTAELRMDAGRAAEMIAADRARGLRPFLLAAAAGSTSTGLIDPLDELGELAEREGLWFHVDGAYGAPFQLTERGRALLTGIERADSIVLDPHKSLFLPYGTGVVLVRSESALRAAHSGDGSYLHDIERCAGLPDYADIGPELSREWRGLRLWLPLHLHGIGAFRRALTEKLELAEFAHRELMRIPRLEVPWAPDLTVVGFRHRDGTAASRQLLERINGAGRYFLSSTEVAGAYTVRMCPLSVRTHAEQMEEVIRAIAAAV</sequence>
<dbReference type="PANTHER" id="PTHR11999:SF70">
    <property type="entry name" value="MIP05841P"/>
    <property type="match status" value="1"/>
</dbReference>
<dbReference type="PANTHER" id="PTHR11999">
    <property type="entry name" value="GROUP II PYRIDOXAL-5-PHOSPHATE DECARBOXYLASE"/>
    <property type="match status" value="1"/>
</dbReference>
<dbReference type="Proteomes" id="UP000503540">
    <property type="component" value="Chromosome"/>
</dbReference>
<dbReference type="GO" id="GO:0008483">
    <property type="term" value="F:transaminase activity"/>
    <property type="evidence" value="ECO:0007669"/>
    <property type="project" value="UniProtKB-KW"/>
</dbReference>
<dbReference type="Gene3D" id="3.90.1150.170">
    <property type="match status" value="1"/>
</dbReference>
<evidence type="ECO:0000256" key="7">
    <source>
        <dbReference type="RuleBase" id="RU000382"/>
    </source>
</evidence>
<keyword evidence="8" id="KW-0808">Transferase</keyword>
<reference evidence="8 9" key="1">
    <citation type="journal article" date="2019" name="ACS Chem. Biol.">
        <title>Identification and Mobilization of a Cryptic Antibiotic Biosynthesis Gene Locus from a Human-Pathogenic Nocardia Isolate.</title>
        <authorList>
            <person name="Herisse M."/>
            <person name="Ishida K."/>
            <person name="Porter J.L."/>
            <person name="Howden B."/>
            <person name="Hertweck C."/>
            <person name="Stinear T.P."/>
            <person name="Pidot S.J."/>
        </authorList>
    </citation>
    <scope>NUCLEOTIDE SEQUENCE [LARGE SCALE GENOMIC DNA]</scope>
    <source>
        <strain evidence="8 9">AUSMDU00012717</strain>
    </source>
</reference>
<proteinExistence type="inferred from homology"/>
<feature type="modified residue" description="N6-(pyridoxal phosphate)lysine" evidence="6">
    <location>
        <position position="285"/>
    </location>
</feature>
<dbReference type="InterPro" id="IPR002129">
    <property type="entry name" value="PyrdxlP-dep_de-COase"/>
</dbReference>
<keyword evidence="8" id="KW-0032">Aminotransferase</keyword>
<protein>
    <submittedName>
        <fullName evidence="8">Aminotransferase class V-fold PLP-dependent enzyme</fullName>
    </submittedName>
</protein>
<dbReference type="KEGG" id="nah:F5544_17480"/>
<keyword evidence="3" id="KW-0210">Decarboxylase</keyword>
<dbReference type="GO" id="GO:0030170">
    <property type="term" value="F:pyridoxal phosphate binding"/>
    <property type="evidence" value="ECO:0007669"/>
    <property type="project" value="InterPro"/>
</dbReference>
<dbReference type="GO" id="GO:0005737">
    <property type="term" value="C:cytoplasm"/>
    <property type="evidence" value="ECO:0007669"/>
    <property type="project" value="TreeGrafter"/>
</dbReference>
<dbReference type="GO" id="GO:0004058">
    <property type="term" value="F:aromatic-L-amino-acid decarboxylase activity"/>
    <property type="evidence" value="ECO:0007669"/>
    <property type="project" value="UniProtKB-ARBA"/>
</dbReference>
<dbReference type="EMBL" id="CP046172">
    <property type="protein sequence ID" value="QIS11372.1"/>
    <property type="molecule type" value="Genomic_DNA"/>
</dbReference>
<dbReference type="SUPFAM" id="SSF53383">
    <property type="entry name" value="PLP-dependent transferases"/>
    <property type="match status" value="1"/>
</dbReference>
<dbReference type="AlphaFoldDB" id="A0A6G9YDU8"/>
<comment type="cofactor">
    <cofactor evidence="1 6 7">
        <name>pyridoxal 5'-phosphate</name>
        <dbReference type="ChEBI" id="CHEBI:597326"/>
    </cofactor>
</comment>
<evidence type="ECO:0000313" key="9">
    <source>
        <dbReference type="Proteomes" id="UP000503540"/>
    </source>
</evidence>
<dbReference type="GO" id="GO:0006520">
    <property type="term" value="P:amino acid metabolic process"/>
    <property type="evidence" value="ECO:0007669"/>
    <property type="project" value="InterPro"/>
</dbReference>
<gene>
    <name evidence="8" type="ORF">F5544_17480</name>
</gene>
<dbReference type="InterPro" id="IPR015424">
    <property type="entry name" value="PyrdxlP-dep_Trfase"/>
</dbReference>
<evidence type="ECO:0000313" key="8">
    <source>
        <dbReference type="EMBL" id="QIS11372.1"/>
    </source>
</evidence>
<keyword evidence="4 6" id="KW-0663">Pyridoxal phosphate</keyword>
<dbReference type="GO" id="GO:0019752">
    <property type="term" value="P:carboxylic acid metabolic process"/>
    <property type="evidence" value="ECO:0007669"/>
    <property type="project" value="InterPro"/>
</dbReference>
<dbReference type="Pfam" id="PF00282">
    <property type="entry name" value="Pyridoxal_deC"/>
    <property type="match status" value="1"/>
</dbReference>
<evidence type="ECO:0000256" key="1">
    <source>
        <dbReference type="ARBA" id="ARBA00001933"/>
    </source>
</evidence>
<accession>A0A6G9YDU8</accession>
<keyword evidence="9" id="KW-1185">Reference proteome</keyword>
<evidence type="ECO:0000256" key="6">
    <source>
        <dbReference type="PIRSR" id="PIRSR602129-50"/>
    </source>
</evidence>
<dbReference type="InterPro" id="IPR015422">
    <property type="entry name" value="PyrdxlP-dep_Trfase_small"/>
</dbReference>
<evidence type="ECO:0000256" key="3">
    <source>
        <dbReference type="ARBA" id="ARBA00022793"/>
    </source>
</evidence>
<dbReference type="InterPro" id="IPR010977">
    <property type="entry name" value="Aromatic_deC"/>
</dbReference>
<evidence type="ECO:0000256" key="2">
    <source>
        <dbReference type="ARBA" id="ARBA00009533"/>
    </source>
</evidence>
<dbReference type="InterPro" id="IPR015421">
    <property type="entry name" value="PyrdxlP-dep_Trfase_major"/>
</dbReference>
<evidence type="ECO:0000256" key="4">
    <source>
        <dbReference type="ARBA" id="ARBA00022898"/>
    </source>
</evidence>
<keyword evidence="5 7" id="KW-0456">Lyase</keyword>
<evidence type="ECO:0000256" key="5">
    <source>
        <dbReference type="ARBA" id="ARBA00023239"/>
    </source>
</evidence>
<name>A0A6G9YDU8_9NOCA</name>
<comment type="similarity">
    <text evidence="2 7">Belongs to the group II decarboxylase family.</text>
</comment>
<organism evidence="8 9">
    <name type="scientific">Nocardia arthritidis</name>
    <dbReference type="NCBI Taxonomy" id="228602"/>
    <lineage>
        <taxon>Bacteria</taxon>
        <taxon>Bacillati</taxon>
        <taxon>Actinomycetota</taxon>
        <taxon>Actinomycetes</taxon>
        <taxon>Mycobacteriales</taxon>
        <taxon>Nocardiaceae</taxon>
        <taxon>Nocardia</taxon>
    </lineage>
</organism>
<dbReference type="PRINTS" id="PR00800">
    <property type="entry name" value="YHDCRBOXLASE"/>
</dbReference>